<dbReference type="PRINTS" id="PR00344">
    <property type="entry name" value="BCTRLSENSOR"/>
</dbReference>
<dbReference type="PANTHER" id="PTHR45453:SF1">
    <property type="entry name" value="PHOSPHATE REGULON SENSOR PROTEIN PHOR"/>
    <property type="match status" value="1"/>
</dbReference>
<protein>
    <recommendedName>
        <fullName evidence="3">histidine kinase</fullName>
        <ecNumber evidence="3">2.7.13.3</ecNumber>
    </recommendedName>
</protein>
<reference evidence="13 14" key="1">
    <citation type="submission" date="2019-07" db="EMBL/GenBank/DDBJ databases">
        <title>Genomic Encyclopedia of Type Strains, Phase III (KMG-III): the genomes of soil and plant-associated and newly described type strains.</title>
        <authorList>
            <person name="Whitman W."/>
        </authorList>
    </citation>
    <scope>NUCLEOTIDE SEQUENCE [LARGE SCALE GENOMIC DNA]</scope>
    <source>
        <strain evidence="13 14">BL24</strain>
    </source>
</reference>
<evidence type="ECO:0000313" key="13">
    <source>
        <dbReference type="EMBL" id="TYP72612.1"/>
    </source>
</evidence>
<dbReference type="OrthoDB" id="9809348at2"/>
<keyword evidence="11" id="KW-1133">Transmembrane helix</keyword>
<evidence type="ECO:0000256" key="4">
    <source>
        <dbReference type="ARBA" id="ARBA00022553"/>
    </source>
</evidence>
<accession>A0A5S5C2B6</accession>
<keyword evidence="8" id="KW-0067">ATP-binding</keyword>
<dbReference type="PANTHER" id="PTHR45453">
    <property type="entry name" value="PHOSPHATE REGULON SENSOR PROTEIN PHOR"/>
    <property type="match status" value="1"/>
</dbReference>
<dbReference type="SMART" id="SM00387">
    <property type="entry name" value="HATPase_c"/>
    <property type="match status" value="1"/>
</dbReference>
<dbReference type="GO" id="GO:0000155">
    <property type="term" value="F:phosphorelay sensor kinase activity"/>
    <property type="evidence" value="ECO:0007669"/>
    <property type="project" value="InterPro"/>
</dbReference>
<comment type="subcellular location">
    <subcellularLocation>
        <location evidence="2">Cell membrane</location>
        <topology evidence="2">Multi-pass membrane protein</topology>
    </subcellularLocation>
</comment>
<dbReference type="InterPro" id="IPR036097">
    <property type="entry name" value="HisK_dim/P_sf"/>
</dbReference>
<dbReference type="EMBL" id="VNHS01000008">
    <property type="protein sequence ID" value="TYP72612.1"/>
    <property type="molecule type" value="Genomic_DNA"/>
</dbReference>
<dbReference type="CDD" id="cd00082">
    <property type="entry name" value="HisKA"/>
    <property type="match status" value="1"/>
</dbReference>
<keyword evidence="6" id="KW-0547">Nucleotide-binding</keyword>
<dbReference type="Gene3D" id="1.10.287.130">
    <property type="match status" value="1"/>
</dbReference>
<evidence type="ECO:0000256" key="2">
    <source>
        <dbReference type="ARBA" id="ARBA00004651"/>
    </source>
</evidence>
<dbReference type="GO" id="GO:0005886">
    <property type="term" value="C:plasma membrane"/>
    <property type="evidence" value="ECO:0007669"/>
    <property type="project" value="UniProtKB-SubCell"/>
</dbReference>
<dbReference type="GO" id="GO:0004721">
    <property type="term" value="F:phosphoprotein phosphatase activity"/>
    <property type="evidence" value="ECO:0007669"/>
    <property type="project" value="TreeGrafter"/>
</dbReference>
<keyword evidence="7" id="KW-0418">Kinase</keyword>
<evidence type="ECO:0000256" key="6">
    <source>
        <dbReference type="ARBA" id="ARBA00022741"/>
    </source>
</evidence>
<dbReference type="SUPFAM" id="SSF49785">
    <property type="entry name" value="Galactose-binding domain-like"/>
    <property type="match status" value="1"/>
</dbReference>
<sequence>MEGRPIRRYRLILFILVIVQTLVAGCAAKPSATPPVAKEGVIDLRSWSFLDQGSLNLSGEWALFDHRLLGPVEAAYQPESSVAYAAVPQSWNSYPASFGLQSGEGYATYRLKVLLTPSDKLLAIRVPNIFSAYKLWVDGRLLAREGEVGRSRADSEARQQPRIITLEGDRGELQLTVQVSNFQHRKGGIWVDLRMGTNDAITKSQMRTTIQEMTILGSLVIIGLFHLGLYAFRRQEKFTLYFGLLCLYVAARTSVTGNMYLIQMFPGIDWETAMKIEYISFGFSAVTGILYIGGLFPKEMHRRVGPVVIGIGVSICAFVLVMPSIVYSKTVAAIQLFVVLGSLYILLVLWRALFRKREGAGFILVGVAVFVATIINDILFYNEMLVRTQLVPIGLFFFMLMQSFIISSRFSNALRGVEQASAELRELNMYLEERIAERTEELRSANESLACSNRELARSEASRRQLMTNISHDLRTPITLLQGYLEAMRDGVVNTEEQQNRYVRMMLGKVQGLSRLIQDLFELTRLESGQLKLHYTEVTMESWMGSLREQYEMDVRTRGIGFECRFEEGAETDEDGRAVHPDRITLQLDQQRMERVMANLIYNAVKYTAPNGKITLSFSYSQATNEAIVKVIDTGEGIEATHLPFIFDRFYKKDAARNSADGGSGLGLAIAKEIVEAHFGKMGAESEPGVGTTIWLSLPVTDW</sequence>
<dbReference type="EC" id="2.7.13.3" evidence="3"/>
<evidence type="ECO:0000256" key="11">
    <source>
        <dbReference type="SAM" id="Phobius"/>
    </source>
</evidence>
<evidence type="ECO:0000259" key="12">
    <source>
        <dbReference type="PROSITE" id="PS50109"/>
    </source>
</evidence>
<evidence type="ECO:0000256" key="8">
    <source>
        <dbReference type="ARBA" id="ARBA00022840"/>
    </source>
</evidence>
<gene>
    <name evidence="13" type="ORF">BCM02_108267</name>
</gene>
<proteinExistence type="predicted"/>
<comment type="catalytic activity">
    <reaction evidence="1">
        <text>ATP + protein L-histidine = ADP + protein N-phospho-L-histidine.</text>
        <dbReference type="EC" id="2.7.13.3"/>
    </reaction>
</comment>
<keyword evidence="14" id="KW-1185">Reference proteome</keyword>
<feature type="transmembrane region" description="Helical" evidence="11">
    <location>
        <begin position="278"/>
        <end position="297"/>
    </location>
</feature>
<dbReference type="FunFam" id="3.30.565.10:FF:000006">
    <property type="entry name" value="Sensor histidine kinase WalK"/>
    <property type="match status" value="1"/>
</dbReference>
<comment type="caution">
    <text evidence="13">The sequence shown here is derived from an EMBL/GenBank/DDBJ whole genome shotgun (WGS) entry which is preliminary data.</text>
</comment>
<dbReference type="InterPro" id="IPR005467">
    <property type="entry name" value="His_kinase_dom"/>
</dbReference>
<dbReference type="Proteomes" id="UP000323257">
    <property type="component" value="Unassembled WGS sequence"/>
</dbReference>
<evidence type="ECO:0000256" key="10">
    <source>
        <dbReference type="ARBA" id="ARBA00023136"/>
    </source>
</evidence>
<dbReference type="Gene3D" id="3.30.565.10">
    <property type="entry name" value="Histidine kinase-like ATPase, C-terminal domain"/>
    <property type="match status" value="1"/>
</dbReference>
<dbReference type="InterPro" id="IPR050351">
    <property type="entry name" value="BphY/WalK/GraS-like"/>
</dbReference>
<dbReference type="PROSITE" id="PS51257">
    <property type="entry name" value="PROKAR_LIPOPROTEIN"/>
    <property type="match status" value="1"/>
</dbReference>
<evidence type="ECO:0000256" key="9">
    <source>
        <dbReference type="ARBA" id="ARBA00023012"/>
    </source>
</evidence>
<keyword evidence="11" id="KW-0812">Transmembrane</keyword>
<feature type="transmembrane region" description="Helical" evidence="11">
    <location>
        <begin position="304"/>
        <end position="326"/>
    </location>
</feature>
<feature type="transmembrane region" description="Helical" evidence="11">
    <location>
        <begin position="239"/>
        <end position="262"/>
    </location>
</feature>
<evidence type="ECO:0000256" key="7">
    <source>
        <dbReference type="ARBA" id="ARBA00022777"/>
    </source>
</evidence>
<dbReference type="InterPro" id="IPR003661">
    <property type="entry name" value="HisK_dim/P_dom"/>
</dbReference>
<dbReference type="InterPro" id="IPR036890">
    <property type="entry name" value="HATPase_C_sf"/>
</dbReference>
<dbReference type="SMART" id="SM00388">
    <property type="entry name" value="HisKA"/>
    <property type="match status" value="1"/>
</dbReference>
<evidence type="ECO:0000256" key="3">
    <source>
        <dbReference type="ARBA" id="ARBA00012438"/>
    </source>
</evidence>
<keyword evidence="4" id="KW-0597">Phosphoprotein</keyword>
<dbReference type="GO" id="GO:0005524">
    <property type="term" value="F:ATP binding"/>
    <property type="evidence" value="ECO:0007669"/>
    <property type="project" value="UniProtKB-KW"/>
</dbReference>
<dbReference type="Pfam" id="PF00512">
    <property type="entry name" value="HisKA"/>
    <property type="match status" value="1"/>
</dbReference>
<dbReference type="InterPro" id="IPR003594">
    <property type="entry name" value="HATPase_dom"/>
</dbReference>
<dbReference type="InterPro" id="IPR008979">
    <property type="entry name" value="Galactose-bd-like_sf"/>
</dbReference>
<dbReference type="Gene3D" id="2.60.120.260">
    <property type="entry name" value="Galactose-binding domain-like"/>
    <property type="match status" value="1"/>
</dbReference>
<feature type="domain" description="Histidine kinase" evidence="12">
    <location>
        <begin position="469"/>
        <end position="702"/>
    </location>
</feature>
<keyword evidence="5" id="KW-0808">Transferase</keyword>
<dbReference type="RefSeq" id="WP_148931225.1">
    <property type="nucleotide sequence ID" value="NZ_VNHS01000008.1"/>
</dbReference>
<dbReference type="SUPFAM" id="SSF47384">
    <property type="entry name" value="Homodimeric domain of signal transducing histidine kinase"/>
    <property type="match status" value="1"/>
</dbReference>
<evidence type="ECO:0000256" key="1">
    <source>
        <dbReference type="ARBA" id="ARBA00000085"/>
    </source>
</evidence>
<feature type="transmembrane region" description="Helical" evidence="11">
    <location>
        <begin position="362"/>
        <end position="381"/>
    </location>
</feature>
<organism evidence="13 14">
    <name type="scientific">Paenibacillus methanolicus</name>
    <dbReference type="NCBI Taxonomy" id="582686"/>
    <lineage>
        <taxon>Bacteria</taxon>
        <taxon>Bacillati</taxon>
        <taxon>Bacillota</taxon>
        <taxon>Bacilli</taxon>
        <taxon>Bacillales</taxon>
        <taxon>Paenibacillaceae</taxon>
        <taxon>Paenibacillus</taxon>
    </lineage>
</organism>
<feature type="transmembrane region" description="Helical" evidence="11">
    <location>
        <begin position="387"/>
        <end position="406"/>
    </location>
</feature>
<keyword evidence="9" id="KW-0902">Two-component regulatory system</keyword>
<dbReference type="Pfam" id="PF02518">
    <property type="entry name" value="HATPase_c"/>
    <property type="match status" value="1"/>
</dbReference>
<dbReference type="FunFam" id="1.10.287.130:FF:000001">
    <property type="entry name" value="Two-component sensor histidine kinase"/>
    <property type="match status" value="1"/>
</dbReference>
<dbReference type="GO" id="GO:0016036">
    <property type="term" value="P:cellular response to phosphate starvation"/>
    <property type="evidence" value="ECO:0007669"/>
    <property type="project" value="TreeGrafter"/>
</dbReference>
<dbReference type="PROSITE" id="PS50109">
    <property type="entry name" value="HIS_KIN"/>
    <property type="match status" value="1"/>
</dbReference>
<name>A0A5S5C2B6_9BACL</name>
<dbReference type="InterPro" id="IPR011623">
    <property type="entry name" value="7TMR_DISM_rcpt_extracell_dom1"/>
</dbReference>
<keyword evidence="10 11" id="KW-0472">Membrane</keyword>
<dbReference type="Pfam" id="PF07695">
    <property type="entry name" value="7TMR-DISM_7TM"/>
    <property type="match status" value="1"/>
</dbReference>
<evidence type="ECO:0000256" key="5">
    <source>
        <dbReference type="ARBA" id="ARBA00022679"/>
    </source>
</evidence>
<evidence type="ECO:0000313" key="14">
    <source>
        <dbReference type="Proteomes" id="UP000323257"/>
    </source>
</evidence>
<feature type="transmembrane region" description="Helical" evidence="11">
    <location>
        <begin position="213"/>
        <end position="232"/>
    </location>
</feature>
<feature type="transmembrane region" description="Helical" evidence="11">
    <location>
        <begin position="332"/>
        <end position="350"/>
    </location>
</feature>
<dbReference type="InterPro" id="IPR004358">
    <property type="entry name" value="Sig_transdc_His_kin-like_C"/>
</dbReference>
<dbReference type="AlphaFoldDB" id="A0A5S5C2B6"/>
<dbReference type="SUPFAM" id="SSF55874">
    <property type="entry name" value="ATPase domain of HSP90 chaperone/DNA topoisomerase II/histidine kinase"/>
    <property type="match status" value="1"/>
</dbReference>